<keyword evidence="3" id="KW-1185">Reference proteome</keyword>
<dbReference type="OrthoDB" id="9804695at2"/>
<evidence type="ECO:0000313" key="3">
    <source>
        <dbReference type="Proteomes" id="UP000094764"/>
    </source>
</evidence>
<dbReference type="AlphaFoldDB" id="A0A1E5H0V8"/>
<comment type="caution">
    <text evidence="2">The sequence shown here is derived from an EMBL/GenBank/DDBJ whole genome shotgun (WGS) entry which is preliminary data.</text>
</comment>
<gene>
    <name evidence="2" type="ORF">BCR23_13415</name>
</gene>
<evidence type="ECO:0000313" key="2">
    <source>
        <dbReference type="EMBL" id="OEG18561.1"/>
    </source>
</evidence>
<feature type="domain" description="CoA-binding" evidence="1">
    <location>
        <begin position="15"/>
        <end position="109"/>
    </location>
</feature>
<proteinExistence type="predicted"/>
<sequence>MPVENPSQEQIFDYLRQAKRIAVVGLSGKEDRTSYQIAKLLQEKGYEIIPVNPILAGQEILGEKVYEQLQDVPGQIDIVDIFRRSEFLPEVAQDFLETDAKVFWAQLGLENEEAAELLKKAGRNAIIMNRCIKIELAEMPK</sequence>
<dbReference type="Proteomes" id="UP000094764">
    <property type="component" value="Unassembled WGS sequence"/>
</dbReference>
<dbReference type="RefSeq" id="WP_069634107.1">
    <property type="nucleotide sequence ID" value="NZ_JXKZ01000014.1"/>
</dbReference>
<dbReference type="PANTHER" id="PTHR33303">
    <property type="entry name" value="CYTOPLASMIC PROTEIN-RELATED"/>
    <property type="match status" value="1"/>
</dbReference>
<dbReference type="InterPro" id="IPR003781">
    <property type="entry name" value="CoA-bd"/>
</dbReference>
<dbReference type="STRING" id="903983.BCR23_13415"/>
<dbReference type="Pfam" id="PF13380">
    <property type="entry name" value="CoA_binding_2"/>
    <property type="match status" value="1"/>
</dbReference>
<dbReference type="SUPFAM" id="SSF51735">
    <property type="entry name" value="NAD(P)-binding Rossmann-fold domains"/>
    <property type="match status" value="1"/>
</dbReference>
<dbReference type="PANTHER" id="PTHR33303:SF2">
    <property type="entry name" value="COA-BINDING DOMAIN-CONTAINING PROTEIN"/>
    <property type="match status" value="1"/>
</dbReference>
<dbReference type="Gene3D" id="3.40.50.720">
    <property type="entry name" value="NAD(P)-binding Rossmann-like Domain"/>
    <property type="match status" value="1"/>
</dbReference>
<dbReference type="EMBL" id="MIKB01000003">
    <property type="protein sequence ID" value="OEG18561.1"/>
    <property type="molecule type" value="Genomic_DNA"/>
</dbReference>
<name>A0A1E5H0V8_9ENTE</name>
<organism evidence="2 3">
    <name type="scientific">Enterococcus quebecensis</name>
    <dbReference type="NCBI Taxonomy" id="903983"/>
    <lineage>
        <taxon>Bacteria</taxon>
        <taxon>Bacillati</taxon>
        <taxon>Bacillota</taxon>
        <taxon>Bacilli</taxon>
        <taxon>Lactobacillales</taxon>
        <taxon>Enterococcaceae</taxon>
        <taxon>Enterococcus</taxon>
    </lineage>
</organism>
<dbReference type="InterPro" id="IPR036291">
    <property type="entry name" value="NAD(P)-bd_dom_sf"/>
</dbReference>
<evidence type="ECO:0000259" key="1">
    <source>
        <dbReference type="SMART" id="SM00881"/>
    </source>
</evidence>
<accession>A0A1E5H0V8</accession>
<protein>
    <submittedName>
        <fullName evidence="2">CoA-binding protein</fullName>
    </submittedName>
</protein>
<dbReference type="SMART" id="SM00881">
    <property type="entry name" value="CoA_binding"/>
    <property type="match status" value="1"/>
</dbReference>
<reference evidence="3" key="1">
    <citation type="submission" date="2016-09" db="EMBL/GenBank/DDBJ databases">
        <authorList>
            <person name="Gulvik C.A."/>
        </authorList>
    </citation>
    <scope>NUCLEOTIDE SEQUENCE [LARGE SCALE GENOMIC DNA]</scope>
    <source>
        <strain evidence="3">LMG 26306</strain>
    </source>
</reference>